<feature type="compositionally biased region" description="Basic and acidic residues" evidence="8">
    <location>
        <begin position="149"/>
        <end position="160"/>
    </location>
</feature>
<dbReference type="CDD" id="cd00173">
    <property type="entry name" value="SH2"/>
    <property type="match status" value="1"/>
</dbReference>
<dbReference type="EMBL" id="JBAMIC010000010">
    <property type="protein sequence ID" value="KAK7101807.1"/>
    <property type="molecule type" value="Genomic_DNA"/>
</dbReference>
<keyword evidence="1" id="KW-1017">Isopeptide bond</keyword>
<evidence type="ECO:0000313" key="10">
    <source>
        <dbReference type="EMBL" id="KAK7101807.1"/>
    </source>
</evidence>
<keyword evidence="11" id="KW-1185">Reference proteome</keyword>
<evidence type="ECO:0000256" key="6">
    <source>
        <dbReference type="ARBA" id="ARBA00022999"/>
    </source>
</evidence>
<evidence type="ECO:0000256" key="1">
    <source>
        <dbReference type="ARBA" id="ARBA00022499"/>
    </source>
</evidence>
<feature type="region of interest" description="Disordered" evidence="8">
    <location>
        <begin position="1"/>
        <end position="44"/>
    </location>
</feature>
<dbReference type="GO" id="GO:0045087">
    <property type="term" value="P:innate immune response"/>
    <property type="evidence" value="ECO:0007669"/>
    <property type="project" value="UniProtKB-KW"/>
</dbReference>
<dbReference type="Gene3D" id="3.30.505.10">
    <property type="entry name" value="SH2 domain"/>
    <property type="match status" value="1"/>
</dbReference>
<accession>A0AAN9GB70</accession>
<feature type="compositionally biased region" description="Low complexity" evidence="8">
    <location>
        <begin position="161"/>
        <end position="175"/>
    </location>
</feature>
<evidence type="ECO:0000256" key="3">
    <source>
        <dbReference type="ARBA" id="ARBA00022588"/>
    </source>
</evidence>
<gene>
    <name evidence="10" type="ORF">V1264_020132</name>
</gene>
<dbReference type="PANTHER" id="PTHR15127:SF32">
    <property type="entry name" value="HEAVYWEIGHT, ISOFORM A"/>
    <property type="match status" value="1"/>
</dbReference>
<keyword evidence="2" id="KW-0597">Phosphoprotein</keyword>
<dbReference type="PANTHER" id="PTHR15127">
    <property type="entry name" value="HEAVYWEIGHT, ISOFORM A"/>
    <property type="match status" value="1"/>
</dbReference>
<proteinExistence type="predicted"/>
<evidence type="ECO:0000259" key="9">
    <source>
        <dbReference type="PROSITE" id="PS50001"/>
    </source>
</evidence>
<reference evidence="10 11" key="1">
    <citation type="submission" date="2024-02" db="EMBL/GenBank/DDBJ databases">
        <title>Chromosome-scale genome assembly of the rough periwinkle Littorina saxatilis.</title>
        <authorList>
            <person name="De Jode A."/>
            <person name="Faria R."/>
            <person name="Formenti G."/>
            <person name="Sims Y."/>
            <person name="Smith T.P."/>
            <person name="Tracey A."/>
            <person name="Wood J.M.D."/>
            <person name="Zagrodzka Z.B."/>
            <person name="Johannesson K."/>
            <person name="Butlin R.K."/>
            <person name="Leder E.H."/>
        </authorList>
    </citation>
    <scope>NUCLEOTIDE SEQUENCE [LARGE SCALE GENOMIC DNA]</scope>
    <source>
        <strain evidence="10">Snail1</strain>
        <tissue evidence="10">Muscle</tissue>
    </source>
</reference>
<name>A0AAN9GB70_9CAEN</name>
<dbReference type="InterPro" id="IPR000980">
    <property type="entry name" value="SH2"/>
</dbReference>
<dbReference type="GO" id="GO:0005737">
    <property type="term" value="C:cytoplasm"/>
    <property type="evidence" value="ECO:0007669"/>
    <property type="project" value="UniProtKB-ARBA"/>
</dbReference>
<feature type="region of interest" description="Disordered" evidence="8">
    <location>
        <begin position="149"/>
        <end position="217"/>
    </location>
</feature>
<dbReference type="AlphaFoldDB" id="A0AAN9GB70"/>
<keyword evidence="4" id="KW-0832">Ubl conjugation</keyword>
<dbReference type="GO" id="GO:0001784">
    <property type="term" value="F:phosphotyrosine residue binding"/>
    <property type="evidence" value="ECO:0007669"/>
    <property type="project" value="TreeGrafter"/>
</dbReference>
<evidence type="ECO:0000256" key="7">
    <source>
        <dbReference type="PROSITE-ProRule" id="PRU00191"/>
    </source>
</evidence>
<protein>
    <recommendedName>
        <fullName evidence="9">SH2 domain-containing protein</fullName>
    </recommendedName>
</protein>
<dbReference type="Proteomes" id="UP001374579">
    <property type="component" value="Unassembled WGS sequence"/>
</dbReference>
<feature type="compositionally biased region" description="Polar residues" evidence="8">
    <location>
        <begin position="193"/>
        <end position="202"/>
    </location>
</feature>
<keyword evidence="3" id="KW-0399">Innate immunity</keyword>
<dbReference type="SMART" id="SM00252">
    <property type="entry name" value="SH2"/>
    <property type="match status" value="1"/>
</dbReference>
<comment type="caution">
    <text evidence="10">The sequence shown here is derived from an EMBL/GenBank/DDBJ whole genome shotgun (WGS) entry which is preliminary data.</text>
</comment>
<evidence type="ECO:0000256" key="8">
    <source>
        <dbReference type="SAM" id="MobiDB-lite"/>
    </source>
</evidence>
<dbReference type="Gene3D" id="1.10.533.10">
    <property type="entry name" value="Death Domain, Fas"/>
    <property type="match status" value="1"/>
</dbReference>
<dbReference type="InterPro" id="IPR011029">
    <property type="entry name" value="DEATH-like_dom_sf"/>
</dbReference>
<dbReference type="PRINTS" id="PR00401">
    <property type="entry name" value="SH2DOMAIN"/>
</dbReference>
<evidence type="ECO:0000256" key="5">
    <source>
        <dbReference type="ARBA" id="ARBA00022859"/>
    </source>
</evidence>
<evidence type="ECO:0000256" key="2">
    <source>
        <dbReference type="ARBA" id="ARBA00022553"/>
    </source>
</evidence>
<keyword evidence="5" id="KW-0391">Immunity</keyword>
<feature type="compositionally biased region" description="Basic and acidic residues" evidence="8">
    <location>
        <begin position="207"/>
        <end position="217"/>
    </location>
</feature>
<dbReference type="InterPro" id="IPR031964">
    <property type="entry name" value="CARD_dom"/>
</dbReference>
<dbReference type="SUPFAM" id="SSF55550">
    <property type="entry name" value="SH2 domain"/>
    <property type="match status" value="1"/>
</dbReference>
<organism evidence="10 11">
    <name type="scientific">Littorina saxatilis</name>
    <dbReference type="NCBI Taxonomy" id="31220"/>
    <lineage>
        <taxon>Eukaryota</taxon>
        <taxon>Metazoa</taxon>
        <taxon>Spiralia</taxon>
        <taxon>Lophotrochozoa</taxon>
        <taxon>Mollusca</taxon>
        <taxon>Gastropoda</taxon>
        <taxon>Caenogastropoda</taxon>
        <taxon>Littorinimorpha</taxon>
        <taxon>Littorinoidea</taxon>
        <taxon>Littorinidae</taxon>
        <taxon>Littorina</taxon>
    </lineage>
</organism>
<evidence type="ECO:0000313" key="11">
    <source>
        <dbReference type="Proteomes" id="UP001374579"/>
    </source>
</evidence>
<feature type="domain" description="SH2" evidence="9">
    <location>
        <begin position="237"/>
        <end position="336"/>
    </location>
</feature>
<dbReference type="InterPro" id="IPR051846">
    <property type="entry name" value="SH2_domain_adapters"/>
</dbReference>
<dbReference type="Pfam" id="PF16739">
    <property type="entry name" value="CARD_2"/>
    <property type="match status" value="1"/>
</dbReference>
<evidence type="ECO:0000256" key="4">
    <source>
        <dbReference type="ARBA" id="ARBA00022843"/>
    </source>
</evidence>
<keyword evidence="6 7" id="KW-0727">SH2 domain</keyword>
<dbReference type="PROSITE" id="PS50001">
    <property type="entry name" value="SH2"/>
    <property type="match status" value="1"/>
</dbReference>
<sequence length="343" mass="38242">MQPKKMGDVGATRGSSSPSLCDGDDVPPFLAPPRPCGLTPASPSQLGERPSYNIMLYKAIQLPFKEHIAVGEFMDCDEISDLLTVPQMEKVRRLRVMDGEYEAAHHLLDCLKRKHGWFDHVLKALAIPRLKQQELIRVFMQAKEKVDKRWHASRRSDVDGGSRSPTTPTRTTTTPIQETSPLQEGQPEAARSPTATSKQHPSQTHRKTPERSMSEPADDKYAYAKVEDPGLLSNSSWFHGSVSRGAAAERLEGKDPGSFLVRRSRDHYTLSLRNEKGMVHMVIDEKADPSGRLFYGLGEYNTIRYSTIPELIKFYSCHPVRVTGDGQTGTCLSKPVSNPLGFI</sequence>
<dbReference type="InterPro" id="IPR036860">
    <property type="entry name" value="SH2_dom_sf"/>
</dbReference>
<dbReference type="Pfam" id="PF00017">
    <property type="entry name" value="SH2"/>
    <property type="match status" value="1"/>
</dbReference>